<name>A0A7H0IF56_9ACTN</name>
<dbReference type="Proteomes" id="UP000516052">
    <property type="component" value="Chromosome"/>
</dbReference>
<accession>A0A7H0IF56</accession>
<evidence type="ECO:0000259" key="2">
    <source>
        <dbReference type="Pfam" id="PF01408"/>
    </source>
</evidence>
<dbReference type="PANTHER" id="PTHR43377">
    <property type="entry name" value="BILIVERDIN REDUCTASE A"/>
    <property type="match status" value="1"/>
</dbReference>
<dbReference type="InterPro" id="IPR051450">
    <property type="entry name" value="Gfo/Idh/MocA_Oxidoreductases"/>
</dbReference>
<evidence type="ECO:0000313" key="4">
    <source>
        <dbReference type="Proteomes" id="UP000516052"/>
    </source>
</evidence>
<dbReference type="SUPFAM" id="SSF51735">
    <property type="entry name" value="NAD(P)-binding Rossmann-fold domains"/>
    <property type="match status" value="1"/>
</dbReference>
<dbReference type="KEGG" id="sroi:IAG44_19605"/>
<protein>
    <submittedName>
        <fullName evidence="3">Gfo/Idh/MocA family oxidoreductase</fullName>
    </submittedName>
</protein>
<gene>
    <name evidence="3" type="ORF">IAG44_19605</name>
</gene>
<dbReference type="EMBL" id="CP060828">
    <property type="protein sequence ID" value="QNP71422.1"/>
    <property type="molecule type" value="Genomic_DNA"/>
</dbReference>
<dbReference type="Pfam" id="PF01408">
    <property type="entry name" value="GFO_IDH_MocA"/>
    <property type="match status" value="1"/>
</dbReference>
<organism evidence="3 4">
    <name type="scientific">Streptomyces roseirectus</name>
    <dbReference type="NCBI Taxonomy" id="2768066"/>
    <lineage>
        <taxon>Bacteria</taxon>
        <taxon>Bacillati</taxon>
        <taxon>Actinomycetota</taxon>
        <taxon>Actinomycetes</taxon>
        <taxon>Kitasatosporales</taxon>
        <taxon>Streptomycetaceae</taxon>
        <taxon>Streptomyces</taxon>
    </lineage>
</organism>
<dbReference type="InterPro" id="IPR036291">
    <property type="entry name" value="NAD(P)-bd_dom_sf"/>
</dbReference>
<evidence type="ECO:0000256" key="1">
    <source>
        <dbReference type="SAM" id="MobiDB-lite"/>
    </source>
</evidence>
<evidence type="ECO:0000313" key="3">
    <source>
        <dbReference type="EMBL" id="QNP71422.1"/>
    </source>
</evidence>
<dbReference type="RefSeq" id="WP_187748391.1">
    <property type="nucleotide sequence ID" value="NZ_CP060828.1"/>
</dbReference>
<dbReference type="Gene3D" id="3.40.50.720">
    <property type="entry name" value="NAD(P)-binding Rossmann-like Domain"/>
    <property type="match status" value="1"/>
</dbReference>
<dbReference type="Gene3D" id="3.30.360.10">
    <property type="entry name" value="Dihydrodipicolinate Reductase, domain 2"/>
    <property type="match status" value="1"/>
</dbReference>
<reference evidence="3 4" key="1">
    <citation type="submission" date="2020-08" db="EMBL/GenBank/DDBJ databases">
        <title>A novel species.</title>
        <authorList>
            <person name="Gao J."/>
        </authorList>
    </citation>
    <scope>NUCLEOTIDE SEQUENCE [LARGE SCALE GENOMIC DNA]</scope>
    <source>
        <strain evidence="3 4">CRXT-G-22</strain>
    </source>
</reference>
<dbReference type="InterPro" id="IPR000683">
    <property type="entry name" value="Gfo/Idh/MocA-like_OxRdtase_N"/>
</dbReference>
<dbReference type="GO" id="GO:0000166">
    <property type="term" value="F:nucleotide binding"/>
    <property type="evidence" value="ECO:0007669"/>
    <property type="project" value="InterPro"/>
</dbReference>
<feature type="domain" description="Gfo/Idh/MocA-like oxidoreductase N-terminal" evidence="2">
    <location>
        <begin position="15"/>
        <end position="132"/>
    </location>
</feature>
<proteinExistence type="predicted"/>
<feature type="region of interest" description="Disordered" evidence="1">
    <location>
        <begin position="304"/>
        <end position="324"/>
    </location>
</feature>
<dbReference type="AlphaFoldDB" id="A0A7H0IF56"/>
<keyword evidence="4" id="KW-1185">Reference proteome</keyword>
<dbReference type="PANTHER" id="PTHR43377:SF1">
    <property type="entry name" value="BILIVERDIN REDUCTASE A"/>
    <property type="match status" value="1"/>
</dbReference>
<sequence>MSPGVSPSGSRPGPRLALIGAGAWGRRYLRAAALLGADVAVCHTRHAGDDAAWLAVHHPGVRHTTSLQAALEGELDAVAVVTPRASHAGITLECLRRGLPVLVEKPAVTDPADLARTQAEARRRGLALHTGYTHCHDLTLHQLAALTRSLADPNWRLTWTRPAPGTTRADLVWEYYPHVLSVADLLGGLTGAPLTAHAVDTPGNTARVEAELPLRTGRGHALVSSTGPRRKEIRLYDGPVPVAVWRDRTLFDARRRTVSEAPEEPLLVQLRTFLDEVTAPGDNSLAWQRDRTVTNLLAALDTATGRAAPPHPQSHPQIHTRYEL</sequence>